<keyword evidence="1" id="KW-0472">Membrane</keyword>
<dbReference type="Proteomes" id="UP000824088">
    <property type="component" value="Unassembled WGS sequence"/>
</dbReference>
<evidence type="ECO:0000313" key="2">
    <source>
        <dbReference type="EMBL" id="HIU21605.1"/>
    </source>
</evidence>
<gene>
    <name evidence="2" type="ORF">IAD51_05175</name>
</gene>
<dbReference type="AlphaFoldDB" id="A0A9D1L2F3"/>
<keyword evidence="1" id="KW-0812">Transmembrane</keyword>
<reference evidence="2" key="1">
    <citation type="submission" date="2020-10" db="EMBL/GenBank/DDBJ databases">
        <authorList>
            <person name="Gilroy R."/>
        </authorList>
    </citation>
    <scope>NUCLEOTIDE SEQUENCE</scope>
    <source>
        <strain evidence="2">1063</strain>
    </source>
</reference>
<keyword evidence="1" id="KW-1133">Transmembrane helix</keyword>
<reference evidence="2" key="2">
    <citation type="journal article" date="2021" name="PeerJ">
        <title>Extensive microbial diversity within the chicken gut microbiome revealed by metagenomics and culture.</title>
        <authorList>
            <person name="Gilroy R."/>
            <person name="Ravi A."/>
            <person name="Getino M."/>
            <person name="Pursley I."/>
            <person name="Horton D.L."/>
            <person name="Alikhan N.F."/>
            <person name="Baker D."/>
            <person name="Gharbi K."/>
            <person name="Hall N."/>
            <person name="Watson M."/>
            <person name="Adriaenssens E.M."/>
            <person name="Foster-Nyarko E."/>
            <person name="Jarju S."/>
            <person name="Secka A."/>
            <person name="Antonio M."/>
            <person name="Oren A."/>
            <person name="Chaudhuri R.R."/>
            <person name="La Ragione R."/>
            <person name="Hildebrand F."/>
            <person name="Pallen M.J."/>
        </authorList>
    </citation>
    <scope>NUCLEOTIDE SEQUENCE</scope>
    <source>
        <strain evidence="2">1063</strain>
    </source>
</reference>
<proteinExistence type="predicted"/>
<evidence type="ECO:0000256" key="1">
    <source>
        <dbReference type="SAM" id="Phobius"/>
    </source>
</evidence>
<organism evidence="2 3">
    <name type="scientific">Candidatus Limadaptatus stercorigallinarum</name>
    <dbReference type="NCBI Taxonomy" id="2840845"/>
    <lineage>
        <taxon>Bacteria</taxon>
        <taxon>Bacillati</taxon>
        <taxon>Bacillota</taxon>
        <taxon>Clostridia</taxon>
        <taxon>Eubacteriales</taxon>
        <taxon>Candidatus Limadaptatus</taxon>
    </lineage>
</organism>
<comment type="caution">
    <text evidence="2">The sequence shown here is derived from an EMBL/GenBank/DDBJ whole genome shotgun (WGS) entry which is preliminary data.</text>
</comment>
<sequence length="143" mass="15901">MQDKEYGQIAAALRELTGIDGVYKVIEADEILEKLPAGSRPDKQRLSTLIRDLRDMNYLEVKYLTPDEYCLLTSRRLDELIAPAEEKVRTEQPAAAVPAKREEPAAKERPKLGARLFLIAFSGSMLGGMIVAALAIILQKFAL</sequence>
<name>A0A9D1L2F3_9FIRM</name>
<evidence type="ECO:0000313" key="3">
    <source>
        <dbReference type="Proteomes" id="UP000824088"/>
    </source>
</evidence>
<accession>A0A9D1L2F3</accession>
<dbReference type="EMBL" id="DVMN01000092">
    <property type="protein sequence ID" value="HIU21605.1"/>
    <property type="molecule type" value="Genomic_DNA"/>
</dbReference>
<protein>
    <submittedName>
        <fullName evidence="2">Uncharacterized protein</fullName>
    </submittedName>
</protein>
<feature type="transmembrane region" description="Helical" evidence="1">
    <location>
        <begin position="116"/>
        <end position="138"/>
    </location>
</feature>